<evidence type="ECO:0000313" key="3">
    <source>
        <dbReference type="EMBL" id="QEU83668.1"/>
    </source>
</evidence>
<sequence length="341" mass="35072">MPRHWRSRRSTCPPSGGCSTASSPGRTPGWSTSRTPRRSGSTGPTCRSTPGAGTSRSSNRSSSPPNAVSATEPATAPAHGWAGAAHGPVTAVLHGGGPGCHTTSDFAAVMALRPQRRWLWVDLPGYGASATGQPAPQRSVTAAADGLAALLERLGTERVDVLAQSYGGTVALKLAADRPERLGRIVLIGSQPTPAPGGAGPLRTDPGLAVRARTEYYGGDGPSPAKTRALLAELEWYDATRIPEPTVLARYRASTTAGALATAHLPAPAEDLGPALGTVRAPTLVLWGRHDPFAGPDYAAALADALPRGDLAVIGRTSHHPQAERPATVAALADAFLTDRS</sequence>
<keyword evidence="4" id="KW-1185">Reference proteome</keyword>
<dbReference type="GO" id="GO:0016787">
    <property type="term" value="F:hydrolase activity"/>
    <property type="evidence" value="ECO:0007669"/>
    <property type="project" value="UniProtKB-KW"/>
</dbReference>
<dbReference type="Proteomes" id="UP000327143">
    <property type="component" value="Chromosome"/>
</dbReference>
<accession>A0ABX6AAB3</accession>
<dbReference type="PRINTS" id="PR00111">
    <property type="entry name" value="ABHYDROLASE"/>
</dbReference>
<proteinExistence type="predicted"/>
<feature type="compositionally biased region" description="Low complexity" evidence="1">
    <location>
        <begin position="26"/>
        <end position="45"/>
    </location>
</feature>
<feature type="compositionally biased region" description="Low complexity" evidence="1">
    <location>
        <begin position="55"/>
        <end position="66"/>
    </location>
</feature>
<evidence type="ECO:0000259" key="2">
    <source>
        <dbReference type="Pfam" id="PF00561"/>
    </source>
</evidence>
<organism evidence="3 4">
    <name type="scientific">Streptomyces viridosporus T7A</name>
    <dbReference type="NCBI Taxonomy" id="665577"/>
    <lineage>
        <taxon>Bacteria</taxon>
        <taxon>Bacillati</taxon>
        <taxon>Actinomycetota</taxon>
        <taxon>Actinomycetes</taxon>
        <taxon>Kitasatosporales</taxon>
        <taxon>Streptomycetaceae</taxon>
        <taxon>Streptomyces</taxon>
    </lineage>
</organism>
<keyword evidence="3" id="KW-0378">Hydrolase</keyword>
<name>A0ABX6AAB3_STRVD</name>
<feature type="domain" description="AB hydrolase-1" evidence="2">
    <location>
        <begin position="92"/>
        <end position="326"/>
    </location>
</feature>
<dbReference type="InterPro" id="IPR029058">
    <property type="entry name" value="AB_hydrolase_fold"/>
</dbReference>
<evidence type="ECO:0000256" key="1">
    <source>
        <dbReference type="SAM" id="MobiDB-lite"/>
    </source>
</evidence>
<dbReference type="InterPro" id="IPR000073">
    <property type="entry name" value="AB_hydrolase_1"/>
</dbReference>
<dbReference type="InterPro" id="IPR050266">
    <property type="entry name" value="AB_hydrolase_sf"/>
</dbReference>
<dbReference type="Pfam" id="PF00561">
    <property type="entry name" value="Abhydrolase_1"/>
    <property type="match status" value="1"/>
</dbReference>
<gene>
    <name evidence="3" type="ORF">CP969_02225</name>
</gene>
<dbReference type="PANTHER" id="PTHR43798">
    <property type="entry name" value="MONOACYLGLYCEROL LIPASE"/>
    <property type="match status" value="1"/>
</dbReference>
<dbReference type="EMBL" id="CP023700">
    <property type="protein sequence ID" value="QEU83668.1"/>
    <property type="molecule type" value="Genomic_DNA"/>
</dbReference>
<dbReference type="PANTHER" id="PTHR43798:SF33">
    <property type="entry name" value="HYDROLASE, PUTATIVE (AFU_ORTHOLOGUE AFUA_2G14860)-RELATED"/>
    <property type="match status" value="1"/>
</dbReference>
<reference evidence="3 4" key="1">
    <citation type="submission" date="2017-09" db="EMBL/GenBank/DDBJ databases">
        <authorList>
            <person name="Lee N."/>
            <person name="Cho B.-K."/>
        </authorList>
    </citation>
    <scope>NUCLEOTIDE SEQUENCE [LARGE SCALE GENOMIC DNA]</scope>
    <source>
        <strain evidence="3 4">ATCC 39115</strain>
    </source>
</reference>
<feature type="region of interest" description="Disordered" evidence="1">
    <location>
        <begin position="1"/>
        <end position="82"/>
    </location>
</feature>
<dbReference type="SUPFAM" id="SSF53474">
    <property type="entry name" value="alpha/beta-Hydrolases"/>
    <property type="match status" value="1"/>
</dbReference>
<feature type="compositionally biased region" description="Low complexity" evidence="1">
    <location>
        <begin position="73"/>
        <end position="82"/>
    </location>
</feature>
<protein>
    <submittedName>
        <fullName evidence="3">Alpha/beta hydrolase</fullName>
    </submittedName>
</protein>
<evidence type="ECO:0000313" key="4">
    <source>
        <dbReference type="Proteomes" id="UP000327143"/>
    </source>
</evidence>
<feature type="compositionally biased region" description="Polar residues" evidence="1">
    <location>
        <begin position="10"/>
        <end position="25"/>
    </location>
</feature>
<dbReference type="Gene3D" id="3.40.50.1820">
    <property type="entry name" value="alpha/beta hydrolase"/>
    <property type="match status" value="1"/>
</dbReference>